<evidence type="ECO:0000313" key="1">
    <source>
        <dbReference type="EMBL" id="PSG89194.1"/>
    </source>
</evidence>
<organism evidence="1 2">
    <name type="scientific">Mesoflavibacter zeaxanthinifaciens subsp. sabulilitoris</name>
    <dbReference type="NCBI Taxonomy" id="1520893"/>
    <lineage>
        <taxon>Bacteria</taxon>
        <taxon>Pseudomonadati</taxon>
        <taxon>Bacteroidota</taxon>
        <taxon>Flavobacteriia</taxon>
        <taxon>Flavobacteriales</taxon>
        <taxon>Flavobacteriaceae</taxon>
        <taxon>Mesoflavibacter</taxon>
    </lineage>
</organism>
<dbReference type="RefSeq" id="WP_106679236.1">
    <property type="nucleotide sequence ID" value="NZ_JACHWV010000003.1"/>
</dbReference>
<protein>
    <submittedName>
        <fullName evidence="1">DUF4920 domain-containing protein</fullName>
    </submittedName>
</protein>
<keyword evidence="2" id="KW-1185">Reference proteome</keyword>
<dbReference type="InterPro" id="IPR032577">
    <property type="entry name" value="DUF4920"/>
</dbReference>
<dbReference type="PROSITE" id="PS51257">
    <property type="entry name" value="PROKAR_LIPOPROTEIN"/>
    <property type="match status" value="1"/>
</dbReference>
<name>A0A2T1NAM1_9FLAO</name>
<dbReference type="OrthoDB" id="129527at2"/>
<dbReference type="AlphaFoldDB" id="A0A2T1NAM1"/>
<accession>A0A2T1NAM1</accession>
<dbReference type="Pfam" id="PF16267">
    <property type="entry name" value="DUF4920"/>
    <property type="match status" value="1"/>
</dbReference>
<evidence type="ECO:0000313" key="2">
    <source>
        <dbReference type="Proteomes" id="UP000238430"/>
    </source>
</evidence>
<reference evidence="1 2" key="1">
    <citation type="submission" date="2018-03" db="EMBL/GenBank/DDBJ databases">
        <title>Mesoflavibacter sp. HG37 and Mesoflavibacter sp. HG96 sp.nov., two marine bacteria isolated from seawater of Western Pacific Ocean.</title>
        <authorList>
            <person name="Cheng H."/>
            <person name="Wu Y.-H."/>
            <person name="Guo L.-L."/>
            <person name="Xu X.-W."/>
        </authorList>
    </citation>
    <scope>NUCLEOTIDE SEQUENCE [LARGE SCALE GENOMIC DNA]</scope>
    <source>
        <strain evidence="1 2">KCTC 42117</strain>
    </source>
</reference>
<proteinExistence type="predicted"/>
<gene>
    <name evidence="1" type="ORF">C7H61_09570</name>
</gene>
<dbReference type="EMBL" id="PXOT01000024">
    <property type="protein sequence ID" value="PSG89194.1"/>
    <property type="molecule type" value="Genomic_DNA"/>
</dbReference>
<sequence>MKKYFLMMAVAVSFLACKNEAKQETQTIETETETVDVNYKSFGKEIMADDAIAANSMLNHYKDLKVGDSINTKVKLKVNEVCQAKGCWMTADLGDGNEVRVTFKDYGFFMPKNISGEEVIVNGQAFVKEMPVEELRHYAEDAGKTKEEIEAITEPKRTYALVADGVLLVEK</sequence>
<comment type="caution">
    <text evidence="1">The sequence shown here is derived from an EMBL/GenBank/DDBJ whole genome shotgun (WGS) entry which is preliminary data.</text>
</comment>
<dbReference type="Proteomes" id="UP000238430">
    <property type="component" value="Unassembled WGS sequence"/>
</dbReference>